<gene>
    <name evidence="3" type="ORF">M8H41_14600</name>
</gene>
<dbReference type="Proteomes" id="UP001176021">
    <property type="component" value="Unassembled WGS sequence"/>
</dbReference>
<feature type="coiled-coil region" evidence="1">
    <location>
        <begin position="123"/>
        <end position="178"/>
    </location>
</feature>
<dbReference type="RefSeq" id="WP_302049109.1">
    <property type="nucleotide sequence ID" value="NZ_JAMJEV010000011.1"/>
</dbReference>
<keyword evidence="2" id="KW-1133">Transmembrane helix</keyword>
<evidence type="ECO:0000256" key="1">
    <source>
        <dbReference type="SAM" id="Coils"/>
    </source>
</evidence>
<protein>
    <submittedName>
        <fullName evidence="3">Uncharacterized protein</fullName>
    </submittedName>
</protein>
<keyword evidence="2" id="KW-0812">Transmembrane</keyword>
<keyword evidence="2" id="KW-0472">Membrane</keyword>
<sequence>MKEGENVDWGKILLDSGIIAMISIAGAIVTTLLANVITDIKGYKNINRKIGDVFNTTLSGQHQGIERAITGGNEQLNKVLEKSAESLLSKVETTSNGILGQVHRINEKIVQEATAQQYSHENLSESQKELKNHINAIESLAKEWEALVTENKGLKTALHQARQEIQALNYKIQSMEQEISQELE</sequence>
<dbReference type="EMBL" id="JAMJEV010000011">
    <property type="protein sequence ID" value="MDO0824069.1"/>
    <property type="molecule type" value="Genomic_DNA"/>
</dbReference>
<name>A0ABT8QU35_9FIRM</name>
<evidence type="ECO:0000313" key="3">
    <source>
        <dbReference type="EMBL" id="MDO0824069.1"/>
    </source>
</evidence>
<reference evidence="3" key="1">
    <citation type="submission" date="2022-05" db="EMBL/GenBank/DDBJ databases">
        <title>Expanded diversity of anoxic marine methylotrophy in a Black Sea sulfate reducing microorganism.</title>
        <authorList>
            <person name="Fischer P.Q."/>
            <person name="Stams A.J.M."/>
            <person name="Villanueva L."/>
            <person name="Sousa D.Z."/>
        </authorList>
    </citation>
    <scope>NUCLEOTIDE SEQUENCE</scope>
    <source>
        <strain evidence="3">P130</strain>
    </source>
</reference>
<feature type="transmembrane region" description="Helical" evidence="2">
    <location>
        <begin position="12"/>
        <end position="38"/>
    </location>
</feature>
<keyword evidence="1" id="KW-0175">Coiled coil</keyword>
<comment type="caution">
    <text evidence="3">The sequence shown here is derived from an EMBL/GenBank/DDBJ whole genome shotgun (WGS) entry which is preliminary data.</text>
</comment>
<evidence type="ECO:0000256" key="2">
    <source>
        <dbReference type="SAM" id="Phobius"/>
    </source>
</evidence>
<evidence type="ECO:0000313" key="4">
    <source>
        <dbReference type="Proteomes" id="UP001176021"/>
    </source>
</evidence>
<proteinExistence type="predicted"/>
<organism evidence="3 4">
    <name type="scientific">Desulfosporosinus nitroreducens</name>
    <dbReference type="NCBI Taxonomy" id="2018668"/>
    <lineage>
        <taxon>Bacteria</taxon>
        <taxon>Bacillati</taxon>
        <taxon>Bacillota</taxon>
        <taxon>Clostridia</taxon>
        <taxon>Eubacteriales</taxon>
        <taxon>Desulfitobacteriaceae</taxon>
        <taxon>Desulfosporosinus</taxon>
    </lineage>
</organism>
<accession>A0ABT8QU35</accession>
<keyword evidence="4" id="KW-1185">Reference proteome</keyword>